<dbReference type="EMBL" id="JXTC01000045">
    <property type="protein sequence ID" value="PON95374.1"/>
    <property type="molecule type" value="Genomic_DNA"/>
</dbReference>
<gene>
    <name evidence="1" type="ORF">TorRG33x02_088960</name>
</gene>
<dbReference type="Proteomes" id="UP000237000">
    <property type="component" value="Unassembled WGS sequence"/>
</dbReference>
<accession>A0A2P5FC57</accession>
<keyword evidence="2" id="KW-1185">Reference proteome</keyword>
<organism evidence="1 2">
    <name type="scientific">Trema orientale</name>
    <name type="common">Charcoal tree</name>
    <name type="synonym">Celtis orientalis</name>
    <dbReference type="NCBI Taxonomy" id="63057"/>
    <lineage>
        <taxon>Eukaryota</taxon>
        <taxon>Viridiplantae</taxon>
        <taxon>Streptophyta</taxon>
        <taxon>Embryophyta</taxon>
        <taxon>Tracheophyta</taxon>
        <taxon>Spermatophyta</taxon>
        <taxon>Magnoliopsida</taxon>
        <taxon>eudicotyledons</taxon>
        <taxon>Gunneridae</taxon>
        <taxon>Pentapetalae</taxon>
        <taxon>rosids</taxon>
        <taxon>fabids</taxon>
        <taxon>Rosales</taxon>
        <taxon>Cannabaceae</taxon>
        <taxon>Trema</taxon>
    </lineage>
</organism>
<reference evidence="2" key="1">
    <citation type="submission" date="2016-06" db="EMBL/GenBank/DDBJ databases">
        <title>Parallel loss of symbiosis genes in relatives of nitrogen-fixing non-legume Parasponia.</title>
        <authorList>
            <person name="Van Velzen R."/>
            <person name="Holmer R."/>
            <person name="Bu F."/>
            <person name="Rutten L."/>
            <person name="Van Zeijl A."/>
            <person name="Liu W."/>
            <person name="Santuari L."/>
            <person name="Cao Q."/>
            <person name="Sharma T."/>
            <person name="Shen D."/>
            <person name="Roswanjaya Y."/>
            <person name="Wardhani T."/>
            <person name="Kalhor M.S."/>
            <person name="Jansen J."/>
            <person name="Van den Hoogen J."/>
            <person name="Gungor B."/>
            <person name="Hartog M."/>
            <person name="Hontelez J."/>
            <person name="Verver J."/>
            <person name="Yang W.-C."/>
            <person name="Schijlen E."/>
            <person name="Repin R."/>
            <person name="Schilthuizen M."/>
            <person name="Schranz E."/>
            <person name="Heidstra R."/>
            <person name="Miyata K."/>
            <person name="Fedorova E."/>
            <person name="Kohlen W."/>
            <person name="Bisseling T."/>
            <person name="Smit S."/>
            <person name="Geurts R."/>
        </authorList>
    </citation>
    <scope>NUCLEOTIDE SEQUENCE [LARGE SCALE GENOMIC DNA]</scope>
    <source>
        <strain evidence="2">cv. RG33-2</strain>
    </source>
</reference>
<dbReference type="InParanoid" id="A0A2P5FC57"/>
<evidence type="ECO:0000313" key="1">
    <source>
        <dbReference type="EMBL" id="PON95374.1"/>
    </source>
</evidence>
<dbReference type="AlphaFoldDB" id="A0A2P5FC57"/>
<name>A0A2P5FC57_TREOI</name>
<evidence type="ECO:0000313" key="2">
    <source>
        <dbReference type="Proteomes" id="UP000237000"/>
    </source>
</evidence>
<comment type="caution">
    <text evidence="1">The sequence shown here is derived from an EMBL/GenBank/DDBJ whole genome shotgun (WGS) entry which is preliminary data.</text>
</comment>
<proteinExistence type="predicted"/>
<sequence length="77" mass="8911">MTWFSCSVNLFSPLPHSKVNGKRNGAKRPPEVRLWTQKTIRHTRNQISQNNEISPLTPPPKMLCALRTQSSLRLCRR</sequence>
<protein>
    <submittedName>
        <fullName evidence="1">Uncharacterized protein</fullName>
    </submittedName>
</protein>